<comment type="caution">
    <text evidence="6">The sequence shown here is derived from an EMBL/GenBank/DDBJ whole genome shotgun (WGS) entry which is preliminary data.</text>
</comment>
<sequence length="479" mass="52568">MSPKLRLVITTLQRTLHLHGRVALIHAKQPAARNHHETDLNVHTAACLRPRTLRPLWWGLLGSSVLLLSACNQEAKVASTPSLAEVEYAVTTIHPQFKNRERSYTLSGRVGAYTRADVRPQVDGIILNRLFEEGSQVMEGTPLYEIDPAPFRASFDHALASYQRATVQRKMAAKDYERFESLYKRRSASEKERDDALLAYELAVADEKLYKAALDQAQISLNYTTVRAPISGIIGTSQITRGALVNANQSEPLATITDLDKVYVDMEQSALEWRRLREGLLDGTIYLSDHAYDVALYFEDGTLYSRLGVLSLSEVLVDESSGSISMRASFDNPDHILLPGMAVVCKISGGVTQNVMTVPAQAVTRDPKGRAFVFTVEKDRVLQTPVTLGQLYNDGWQIVAGLDSSMEVVISGNAVLHHGSKIKVTNRDGIDLTTADIETVAQQKRAQNQEAAVQAVVNPTVSASGLEQSSANVPTVSTP</sequence>
<proteinExistence type="inferred from homology"/>
<feature type="domain" description="Multidrug resistance protein MdtA-like beta-barrel" evidence="4">
    <location>
        <begin position="262"/>
        <end position="348"/>
    </location>
</feature>
<protein>
    <submittedName>
        <fullName evidence="6">Efflux RND transporter periplasmic adaptor subunit</fullName>
    </submittedName>
</protein>
<dbReference type="PANTHER" id="PTHR30158">
    <property type="entry name" value="ACRA/E-RELATED COMPONENT OF DRUG EFFLUX TRANSPORTER"/>
    <property type="match status" value="1"/>
</dbReference>
<evidence type="ECO:0000259" key="4">
    <source>
        <dbReference type="Pfam" id="PF25944"/>
    </source>
</evidence>
<evidence type="ECO:0000259" key="5">
    <source>
        <dbReference type="Pfam" id="PF25967"/>
    </source>
</evidence>
<evidence type="ECO:0000313" key="6">
    <source>
        <dbReference type="EMBL" id="MBU3844580.1"/>
    </source>
</evidence>
<dbReference type="InterPro" id="IPR058625">
    <property type="entry name" value="MdtA-like_BSH"/>
</dbReference>
<dbReference type="Gene3D" id="2.40.50.100">
    <property type="match status" value="1"/>
</dbReference>
<accession>A0A948TGT5</accession>
<comment type="subcellular location">
    <subcellularLocation>
        <location evidence="1">Cell inner membrane</location>
        <topology evidence="1">Lipid-anchor</topology>
    </subcellularLocation>
</comment>
<dbReference type="Proteomes" id="UP000733611">
    <property type="component" value="Unassembled WGS sequence"/>
</dbReference>
<reference evidence="6" key="1">
    <citation type="journal article" date="2021" name="PeerJ">
        <title>Extensive microbial diversity within the chicken gut microbiome revealed by metagenomics and culture.</title>
        <authorList>
            <person name="Gilroy R."/>
            <person name="Ravi A."/>
            <person name="Getino M."/>
            <person name="Pursley I."/>
            <person name="Horton D.L."/>
            <person name="Alikhan N.F."/>
            <person name="Baker D."/>
            <person name="Gharbi K."/>
            <person name="Hall N."/>
            <person name="Watson M."/>
            <person name="Adriaenssens E.M."/>
            <person name="Foster-Nyarko E."/>
            <person name="Jarju S."/>
            <person name="Secka A."/>
            <person name="Antonio M."/>
            <person name="Oren A."/>
            <person name="Chaudhuri R.R."/>
            <person name="La Ragione R."/>
            <person name="Hildebrand F."/>
            <person name="Pallen M.J."/>
        </authorList>
    </citation>
    <scope>NUCLEOTIDE SEQUENCE</scope>
    <source>
        <strain evidence="6">378</strain>
    </source>
</reference>
<dbReference type="InterPro" id="IPR006143">
    <property type="entry name" value="RND_pump_MFP"/>
</dbReference>
<comment type="similarity">
    <text evidence="2">Belongs to the membrane fusion protein (MFP) (TC 8.A.1) family.</text>
</comment>
<dbReference type="InterPro" id="IPR058626">
    <property type="entry name" value="MdtA-like_b-barrel"/>
</dbReference>
<name>A0A948TGT5_9GAMM</name>
<dbReference type="NCBIfam" id="TIGR01730">
    <property type="entry name" value="RND_mfp"/>
    <property type="match status" value="1"/>
</dbReference>
<evidence type="ECO:0000259" key="3">
    <source>
        <dbReference type="Pfam" id="PF25917"/>
    </source>
</evidence>
<organism evidence="6 7">
    <name type="scientific">Candidatus Anaerobiospirillum pullicola</name>
    <dbReference type="NCBI Taxonomy" id="2838451"/>
    <lineage>
        <taxon>Bacteria</taxon>
        <taxon>Pseudomonadati</taxon>
        <taxon>Pseudomonadota</taxon>
        <taxon>Gammaproteobacteria</taxon>
        <taxon>Aeromonadales</taxon>
        <taxon>Succinivibrionaceae</taxon>
        <taxon>Anaerobiospirillum</taxon>
    </lineage>
</organism>
<feature type="domain" description="Multidrug resistance protein MdtA-like barrel-sandwich hybrid" evidence="3">
    <location>
        <begin position="116"/>
        <end position="257"/>
    </location>
</feature>
<dbReference type="EMBL" id="JAHLFE010000139">
    <property type="protein sequence ID" value="MBU3844580.1"/>
    <property type="molecule type" value="Genomic_DNA"/>
</dbReference>
<dbReference type="Gene3D" id="1.10.287.470">
    <property type="entry name" value="Helix hairpin bin"/>
    <property type="match status" value="1"/>
</dbReference>
<dbReference type="GO" id="GO:0030313">
    <property type="term" value="C:cell envelope"/>
    <property type="evidence" value="ECO:0007669"/>
    <property type="project" value="UniProtKB-SubCell"/>
</dbReference>
<dbReference type="Gene3D" id="2.40.420.20">
    <property type="match status" value="1"/>
</dbReference>
<evidence type="ECO:0000256" key="2">
    <source>
        <dbReference type="ARBA" id="ARBA00009477"/>
    </source>
</evidence>
<evidence type="ECO:0000256" key="1">
    <source>
        <dbReference type="ARBA" id="ARBA00004519"/>
    </source>
</evidence>
<gene>
    <name evidence="6" type="ORF">H9847_06915</name>
</gene>
<dbReference type="GO" id="GO:0005886">
    <property type="term" value="C:plasma membrane"/>
    <property type="evidence" value="ECO:0007669"/>
    <property type="project" value="TreeGrafter"/>
</dbReference>
<dbReference type="Pfam" id="PF25944">
    <property type="entry name" value="Beta-barrel_RND"/>
    <property type="match status" value="1"/>
</dbReference>
<reference evidence="6" key="2">
    <citation type="submission" date="2021-04" db="EMBL/GenBank/DDBJ databases">
        <authorList>
            <person name="Gilroy R."/>
        </authorList>
    </citation>
    <scope>NUCLEOTIDE SEQUENCE</scope>
    <source>
        <strain evidence="6">378</strain>
    </source>
</reference>
<dbReference type="Pfam" id="PF25917">
    <property type="entry name" value="BSH_RND"/>
    <property type="match status" value="1"/>
</dbReference>
<dbReference type="SUPFAM" id="SSF111369">
    <property type="entry name" value="HlyD-like secretion proteins"/>
    <property type="match status" value="1"/>
</dbReference>
<evidence type="ECO:0000313" key="7">
    <source>
        <dbReference type="Proteomes" id="UP000733611"/>
    </source>
</evidence>
<dbReference type="PANTHER" id="PTHR30158:SF3">
    <property type="entry name" value="MULTIDRUG EFFLUX PUMP SUBUNIT ACRA-RELATED"/>
    <property type="match status" value="1"/>
</dbReference>
<dbReference type="Gene3D" id="2.40.30.170">
    <property type="match status" value="1"/>
</dbReference>
<dbReference type="Pfam" id="PF25967">
    <property type="entry name" value="RND-MFP_C"/>
    <property type="match status" value="1"/>
</dbReference>
<dbReference type="GO" id="GO:0046677">
    <property type="term" value="P:response to antibiotic"/>
    <property type="evidence" value="ECO:0007669"/>
    <property type="project" value="TreeGrafter"/>
</dbReference>
<dbReference type="GO" id="GO:0022857">
    <property type="term" value="F:transmembrane transporter activity"/>
    <property type="evidence" value="ECO:0007669"/>
    <property type="project" value="InterPro"/>
</dbReference>
<feature type="domain" description="Multidrug resistance protein MdtA-like C-terminal permuted SH3" evidence="5">
    <location>
        <begin position="354"/>
        <end position="412"/>
    </location>
</feature>
<dbReference type="InterPro" id="IPR058627">
    <property type="entry name" value="MdtA-like_C"/>
</dbReference>
<dbReference type="AlphaFoldDB" id="A0A948TGT5"/>